<proteinExistence type="predicted"/>
<feature type="transmembrane region" description="Helical" evidence="1">
    <location>
        <begin position="370"/>
        <end position="396"/>
    </location>
</feature>
<name>A0A0P9MH52_9PSED</name>
<keyword evidence="1" id="KW-0472">Membrane</keyword>
<feature type="transmembrane region" description="Helical" evidence="1">
    <location>
        <begin position="220"/>
        <end position="242"/>
    </location>
</feature>
<dbReference type="AlphaFoldDB" id="A0A0P9MH52"/>
<evidence type="ECO:0000313" key="4">
    <source>
        <dbReference type="Proteomes" id="UP000050411"/>
    </source>
</evidence>
<evidence type="ECO:0000313" key="5">
    <source>
        <dbReference type="Proteomes" id="UP000183042"/>
    </source>
</evidence>
<dbReference type="EMBL" id="LJQB01000006">
    <property type="protein sequence ID" value="KPW87832.1"/>
    <property type="molecule type" value="Genomic_DNA"/>
</dbReference>
<reference evidence="2 4" key="1">
    <citation type="submission" date="2015-09" db="EMBL/GenBank/DDBJ databases">
        <title>Genome announcement of multiple Pseudomonas syringae strains.</title>
        <authorList>
            <person name="Thakur S."/>
            <person name="Wang P.W."/>
            <person name="Gong Y."/>
            <person name="Weir B.S."/>
            <person name="Guttman D.S."/>
        </authorList>
    </citation>
    <scope>NUCLEOTIDE SEQUENCE [LARGE SCALE GENOMIC DNA]</scope>
    <source>
        <strain evidence="2 4">ICMP19117</strain>
    </source>
</reference>
<feature type="transmembrane region" description="Helical" evidence="1">
    <location>
        <begin position="536"/>
        <end position="556"/>
    </location>
</feature>
<reference evidence="3 5" key="2">
    <citation type="submission" date="2016-10" db="EMBL/GenBank/DDBJ databases">
        <authorList>
            <person name="Varghese N."/>
            <person name="Submissions S."/>
        </authorList>
    </citation>
    <scope>NUCLEOTIDE SEQUENCE [LARGE SCALE GENOMIC DNA]</scope>
    <source>
        <strain evidence="3 5">DSM 14939</strain>
    </source>
</reference>
<feature type="transmembrane region" description="Helical" evidence="1">
    <location>
        <begin position="484"/>
        <end position="504"/>
    </location>
</feature>
<evidence type="ECO:0000313" key="2">
    <source>
        <dbReference type="EMBL" id="KPW87832.1"/>
    </source>
</evidence>
<feature type="transmembrane region" description="Helical" evidence="1">
    <location>
        <begin position="562"/>
        <end position="579"/>
    </location>
</feature>
<keyword evidence="5" id="KW-1185">Reference proteome</keyword>
<dbReference type="GeneID" id="65075350"/>
<evidence type="ECO:0000313" key="3">
    <source>
        <dbReference type="EMBL" id="SDP08449.1"/>
    </source>
</evidence>
<accession>A0A0P9MH52</accession>
<gene>
    <name evidence="2" type="ORF">ALO92_03340</name>
    <name evidence="3" type="ORF">SAMN05216596_102824</name>
</gene>
<feature type="transmembrane region" description="Helical" evidence="1">
    <location>
        <begin position="416"/>
        <end position="434"/>
    </location>
</feature>
<keyword evidence="3" id="KW-0808">Transferase</keyword>
<organism evidence="2 4">
    <name type="scientific">Pseudomonas congelans</name>
    <dbReference type="NCBI Taxonomy" id="200452"/>
    <lineage>
        <taxon>Bacteria</taxon>
        <taxon>Pseudomonadati</taxon>
        <taxon>Pseudomonadota</taxon>
        <taxon>Gammaproteobacteria</taxon>
        <taxon>Pseudomonadales</taxon>
        <taxon>Pseudomonadaceae</taxon>
        <taxon>Pseudomonas</taxon>
    </lineage>
</organism>
<dbReference type="Proteomes" id="UP000050411">
    <property type="component" value="Unassembled WGS sequence"/>
</dbReference>
<feature type="transmembrane region" description="Helical" evidence="1">
    <location>
        <begin position="168"/>
        <end position="188"/>
    </location>
</feature>
<keyword evidence="1" id="KW-0812">Transmembrane</keyword>
<sequence>MPSPKKIPVLKKRSIFLWIAALCLLQLVLSVTLFFLPITNASLVVETSSKMTGDSQLFFGVDSNYTQDNSAWQHVVPGRNKLIFPLHGSYSSLRWDLLDGPGSLEVDNLYVTLLGEKLNTGNLSLTPLFDIEQMQSVGAKTYITTQVDARDPQIGVTLDFEKISKARVLTSALLGFFLALFLVALFYFRSSAKKLINHIDSVILAAARQLRNDGISLKEIGCLIAIGSIFYVYFLSTFSFSIDDEMAAVRQDPAAWVTQGRWFVYIVEKLIFPQSSIPFAPYAFLVTMLAASYALILRAHSYTPDWRSYATYPIFCAFPTWWFISEFYSNIPAVAFGIFFTSCSAYLVLGENNNDRLKNGNHTLKNISVVILLACATAAYQSLILFFIAMVFGTLLTRYQRNNCGDGKLLKHTATALLKNMLLVLAALGTYIAINMIAQKIIAADSGYIGNFINYKALADHPFDALESVFTEMKLIYTGDSARYGTSMGLSALLIIASTLTVLFKSHGKIAVPLFLWAGVLTIPFAFNLVSGGSPLPMRTLLAIAYVSWIASLLILSSRRPFILALGVLTVLLYQIQIFSTNSQYMVSATITQAHDRALAADIYRRIGELSNDFDRNAPLEVDVFGKKVITTLYANGWSSTMQGSFFSWDDGNVGRMVTYMRVMGYENLTTPAAEERIAMTPIFTEMPVWPAAGSVKKIGNRYLVRLSKEPDPTHAKF</sequence>
<feature type="transmembrane region" description="Helical" evidence="1">
    <location>
        <begin position="331"/>
        <end position="349"/>
    </location>
</feature>
<dbReference type="PATRIC" id="fig|200452.3.peg.3991"/>
<dbReference type="EMBL" id="FNJH01000002">
    <property type="protein sequence ID" value="SDP08449.1"/>
    <property type="molecule type" value="Genomic_DNA"/>
</dbReference>
<protein>
    <submittedName>
        <fullName evidence="3">Glucosyl transferase GtrII</fullName>
    </submittedName>
</protein>
<keyword evidence="1" id="KW-1133">Transmembrane helix</keyword>
<dbReference type="Pfam" id="PF14264">
    <property type="entry name" value="Glucos_trans_II"/>
    <property type="match status" value="1"/>
</dbReference>
<feature type="transmembrane region" description="Helical" evidence="1">
    <location>
        <begin position="510"/>
        <end position="529"/>
    </location>
</feature>
<evidence type="ECO:0000256" key="1">
    <source>
        <dbReference type="SAM" id="Phobius"/>
    </source>
</evidence>
<feature type="transmembrane region" description="Helical" evidence="1">
    <location>
        <begin position="279"/>
        <end position="297"/>
    </location>
</feature>
<dbReference type="InterPro" id="IPR025686">
    <property type="entry name" value="Glucos_trans_II"/>
</dbReference>
<dbReference type="RefSeq" id="WP_054992438.1">
    <property type="nucleotide sequence ID" value="NZ_FNJH01000002.1"/>
</dbReference>
<comment type="caution">
    <text evidence="2">The sequence shown here is derived from an EMBL/GenBank/DDBJ whole genome shotgun (WGS) entry which is preliminary data.</text>
</comment>
<dbReference type="GO" id="GO:0016740">
    <property type="term" value="F:transferase activity"/>
    <property type="evidence" value="ECO:0007669"/>
    <property type="project" value="UniProtKB-KW"/>
</dbReference>
<dbReference type="Proteomes" id="UP000183042">
    <property type="component" value="Unassembled WGS sequence"/>
</dbReference>